<evidence type="ECO:0000256" key="2">
    <source>
        <dbReference type="SAM" id="MobiDB-lite"/>
    </source>
</evidence>
<evidence type="ECO:0000256" key="1">
    <source>
        <dbReference type="ARBA" id="ARBA00010401"/>
    </source>
</evidence>
<dbReference type="SUPFAM" id="SSF53448">
    <property type="entry name" value="Nucleotide-diphospho-sugar transferases"/>
    <property type="match status" value="1"/>
</dbReference>
<feature type="compositionally biased region" description="Polar residues" evidence="2">
    <location>
        <begin position="113"/>
        <end position="126"/>
    </location>
</feature>
<dbReference type="PANTHER" id="PTHR11952:SF2">
    <property type="entry name" value="LD24639P"/>
    <property type="match status" value="1"/>
</dbReference>
<dbReference type="InterPro" id="IPR029044">
    <property type="entry name" value="Nucleotide-diphossugar_trans"/>
</dbReference>
<reference evidence="3" key="1">
    <citation type="submission" date="2023-03" db="EMBL/GenBank/DDBJ databases">
        <title>Massive genome expansion in bonnet fungi (Mycena s.s.) driven by repeated elements and novel gene families across ecological guilds.</title>
        <authorList>
            <consortium name="Lawrence Berkeley National Laboratory"/>
            <person name="Harder C.B."/>
            <person name="Miyauchi S."/>
            <person name="Viragh M."/>
            <person name="Kuo A."/>
            <person name="Thoen E."/>
            <person name="Andreopoulos B."/>
            <person name="Lu D."/>
            <person name="Skrede I."/>
            <person name="Drula E."/>
            <person name="Henrissat B."/>
            <person name="Morin E."/>
            <person name="Kohler A."/>
            <person name="Barry K."/>
            <person name="LaButti K."/>
            <person name="Morin E."/>
            <person name="Salamov A."/>
            <person name="Lipzen A."/>
            <person name="Mereny Z."/>
            <person name="Hegedus B."/>
            <person name="Baldrian P."/>
            <person name="Stursova M."/>
            <person name="Weitz H."/>
            <person name="Taylor A."/>
            <person name="Grigoriev I.V."/>
            <person name="Nagy L.G."/>
            <person name="Martin F."/>
            <person name="Kauserud H."/>
        </authorList>
    </citation>
    <scope>NUCLEOTIDE SEQUENCE</scope>
    <source>
        <strain evidence="3">CBHHK182m</strain>
    </source>
</reference>
<comment type="caution">
    <text evidence="3">The sequence shown here is derived from an EMBL/GenBank/DDBJ whole genome shotgun (WGS) entry which is preliminary data.</text>
</comment>
<dbReference type="GO" id="GO:0003977">
    <property type="term" value="F:UDP-N-acetylglucosamine diphosphorylase activity"/>
    <property type="evidence" value="ECO:0007669"/>
    <property type="project" value="TreeGrafter"/>
</dbReference>
<dbReference type="Gene3D" id="3.90.550.10">
    <property type="entry name" value="Spore Coat Polysaccharide Biosynthesis Protein SpsA, Chain A"/>
    <property type="match status" value="1"/>
</dbReference>
<accession>A0AAD7HI85</accession>
<dbReference type="Proteomes" id="UP001215598">
    <property type="component" value="Unassembled WGS sequence"/>
</dbReference>
<keyword evidence="4" id="KW-1185">Reference proteome</keyword>
<comment type="similarity">
    <text evidence="1">Belongs to the UDPGP type 1 family.</text>
</comment>
<dbReference type="AlphaFoldDB" id="A0AAD7HI85"/>
<evidence type="ECO:0000313" key="4">
    <source>
        <dbReference type="Proteomes" id="UP001215598"/>
    </source>
</evidence>
<feature type="region of interest" description="Disordered" evidence="2">
    <location>
        <begin position="113"/>
        <end position="142"/>
    </location>
</feature>
<dbReference type="InterPro" id="IPR039741">
    <property type="entry name" value="UDP-sugar_pyrophosphorylase"/>
</dbReference>
<protein>
    <submittedName>
        <fullName evidence="3">Uncharacterized protein</fullName>
    </submittedName>
</protein>
<dbReference type="GO" id="GO:0006048">
    <property type="term" value="P:UDP-N-acetylglucosamine biosynthetic process"/>
    <property type="evidence" value="ECO:0007669"/>
    <property type="project" value="TreeGrafter"/>
</dbReference>
<feature type="compositionally biased region" description="Pro residues" evidence="2">
    <location>
        <begin position="131"/>
        <end position="142"/>
    </location>
</feature>
<dbReference type="PANTHER" id="PTHR11952">
    <property type="entry name" value="UDP- GLUCOSE PYROPHOSPHORYLASE"/>
    <property type="match status" value="1"/>
</dbReference>
<name>A0AAD7HI85_9AGAR</name>
<evidence type="ECO:0000313" key="3">
    <source>
        <dbReference type="EMBL" id="KAJ7720771.1"/>
    </source>
</evidence>
<gene>
    <name evidence="3" type="ORF">B0H16DRAFT_1603811</name>
</gene>
<dbReference type="EMBL" id="JARKIB010000236">
    <property type="protein sequence ID" value="KAJ7720771.1"/>
    <property type="molecule type" value="Genomic_DNA"/>
</dbReference>
<sequence length="142" mass="15711">MAPSPCCLWRAARALDWAAAPQGRLRHLPSHKSLFQYQAERIARLQTVAEQEFKKPAGSVIIPGYIMTSGPTRGPTTEFFAKNSYFGLGPKMLFYSSKVHSRVSRWKAKSCSTPSLAWQSPPTVSTRLPVLPSPPPTNRTPS</sequence>
<proteinExistence type="inferred from homology"/>
<organism evidence="3 4">
    <name type="scientific">Mycena metata</name>
    <dbReference type="NCBI Taxonomy" id="1033252"/>
    <lineage>
        <taxon>Eukaryota</taxon>
        <taxon>Fungi</taxon>
        <taxon>Dikarya</taxon>
        <taxon>Basidiomycota</taxon>
        <taxon>Agaricomycotina</taxon>
        <taxon>Agaricomycetes</taxon>
        <taxon>Agaricomycetidae</taxon>
        <taxon>Agaricales</taxon>
        <taxon>Marasmiineae</taxon>
        <taxon>Mycenaceae</taxon>
        <taxon>Mycena</taxon>
    </lineage>
</organism>